<evidence type="ECO:0000256" key="1">
    <source>
        <dbReference type="ARBA" id="ARBA00009156"/>
    </source>
</evidence>
<proteinExistence type="inferred from homology"/>
<keyword evidence="2" id="KW-0808">Transferase</keyword>
<dbReference type="CDD" id="cd07809">
    <property type="entry name" value="ASKHA_NBD_FGGY_BaXK-like"/>
    <property type="match status" value="1"/>
</dbReference>
<dbReference type="PANTHER" id="PTHR43095:SF5">
    <property type="entry name" value="XYLULOSE KINASE"/>
    <property type="match status" value="1"/>
</dbReference>
<keyword evidence="7" id="KW-1185">Reference proteome</keyword>
<dbReference type="EMBL" id="QKZV01000006">
    <property type="protein sequence ID" value="PZX61782.1"/>
    <property type="molecule type" value="Genomic_DNA"/>
</dbReference>
<dbReference type="OrthoDB" id="9805576at2"/>
<feature type="domain" description="Carbohydrate kinase FGGY C-terminal" evidence="5">
    <location>
        <begin position="259"/>
        <end position="447"/>
    </location>
</feature>
<dbReference type="AlphaFoldDB" id="A0A2W7TEN3"/>
<dbReference type="GO" id="GO:0016301">
    <property type="term" value="F:kinase activity"/>
    <property type="evidence" value="ECO:0007669"/>
    <property type="project" value="UniProtKB-KW"/>
</dbReference>
<dbReference type="InterPro" id="IPR050406">
    <property type="entry name" value="FGGY_Carb_Kinase"/>
</dbReference>
<dbReference type="PIRSF" id="PIRSF000538">
    <property type="entry name" value="GlpK"/>
    <property type="match status" value="1"/>
</dbReference>
<gene>
    <name evidence="6" type="ORF">LX80_01943</name>
</gene>
<dbReference type="InterPro" id="IPR000577">
    <property type="entry name" value="Carb_kinase_FGGY"/>
</dbReference>
<evidence type="ECO:0000256" key="3">
    <source>
        <dbReference type="ARBA" id="ARBA00022777"/>
    </source>
</evidence>
<evidence type="ECO:0000256" key="2">
    <source>
        <dbReference type="ARBA" id="ARBA00022679"/>
    </source>
</evidence>
<evidence type="ECO:0000313" key="7">
    <source>
        <dbReference type="Proteomes" id="UP000249720"/>
    </source>
</evidence>
<dbReference type="InterPro" id="IPR018485">
    <property type="entry name" value="FGGY_C"/>
</dbReference>
<organism evidence="6 7">
    <name type="scientific">Hydrotalea sandarakina</name>
    <dbReference type="NCBI Taxonomy" id="1004304"/>
    <lineage>
        <taxon>Bacteria</taxon>
        <taxon>Pseudomonadati</taxon>
        <taxon>Bacteroidota</taxon>
        <taxon>Chitinophagia</taxon>
        <taxon>Chitinophagales</taxon>
        <taxon>Chitinophagaceae</taxon>
        <taxon>Hydrotalea</taxon>
    </lineage>
</organism>
<dbReference type="Pfam" id="PF02782">
    <property type="entry name" value="FGGY_C"/>
    <property type="match status" value="1"/>
</dbReference>
<dbReference type="InterPro" id="IPR018484">
    <property type="entry name" value="FGGY_N"/>
</dbReference>
<sequence>MYVLGIDLGTSSVKVSVVELSTAKTIVTVQYPESERAIISLEPGWAEQNPEQWWSDVQQAILKANATHLYNPKHIQAIGIAYQMHGLVLIDNQCQPLRNSIIWCDSRAVPYGDAALNALGNEFCLTHLLNSPGNFTAAKLAWVKDNEPHIFNQIHRVLLPGDYLALKFTGHATTTESALSEGIFWDFKEKQISNALLQYYNFNKQFFPDIHPVFSKHGELLSNIAENLGLKPGIPVTYKAGDQPNNALSLNVSEPGEFAATAGTSGVIYGVSEQLIYDHQSRINSFAHVNYQRQLQRIGVLLCINGTGILNSWLKKITGSIHSYENMNALAEQVPAGSEGLLMLPFGNGAERILMNKTLFAHVANIDLNKHGEAHFYRAAQEGIAFAFKYGLNIMRSIQLSPSVIRAGKANMFLSQLFADVFVQNTGVPLHLYNNDGSAGAALGAAIGLGVFTSIKDAMKYQQPIQIIEPDKYKMEHYAALYEKWEALLNEKMNNHL</sequence>
<dbReference type="PANTHER" id="PTHR43095">
    <property type="entry name" value="SUGAR KINASE"/>
    <property type="match status" value="1"/>
</dbReference>
<dbReference type="InterPro" id="IPR043129">
    <property type="entry name" value="ATPase_NBD"/>
</dbReference>
<dbReference type="Pfam" id="PF00370">
    <property type="entry name" value="FGGY_N"/>
    <property type="match status" value="1"/>
</dbReference>
<dbReference type="Proteomes" id="UP000249720">
    <property type="component" value="Unassembled WGS sequence"/>
</dbReference>
<keyword evidence="3 6" id="KW-0418">Kinase</keyword>
<protein>
    <submittedName>
        <fullName evidence="6">Xylulokinase</fullName>
    </submittedName>
</protein>
<evidence type="ECO:0000313" key="6">
    <source>
        <dbReference type="EMBL" id="PZX61782.1"/>
    </source>
</evidence>
<accession>A0A2W7TEN3</accession>
<comment type="similarity">
    <text evidence="1">Belongs to the FGGY kinase family.</text>
</comment>
<dbReference type="SUPFAM" id="SSF53067">
    <property type="entry name" value="Actin-like ATPase domain"/>
    <property type="match status" value="2"/>
</dbReference>
<evidence type="ECO:0000259" key="4">
    <source>
        <dbReference type="Pfam" id="PF00370"/>
    </source>
</evidence>
<evidence type="ECO:0000259" key="5">
    <source>
        <dbReference type="Pfam" id="PF02782"/>
    </source>
</evidence>
<name>A0A2W7TEN3_9BACT</name>
<feature type="domain" description="Carbohydrate kinase FGGY N-terminal" evidence="4">
    <location>
        <begin position="2"/>
        <end position="245"/>
    </location>
</feature>
<dbReference type="GO" id="GO:0005975">
    <property type="term" value="P:carbohydrate metabolic process"/>
    <property type="evidence" value="ECO:0007669"/>
    <property type="project" value="InterPro"/>
</dbReference>
<comment type="caution">
    <text evidence="6">The sequence shown here is derived from an EMBL/GenBank/DDBJ whole genome shotgun (WGS) entry which is preliminary data.</text>
</comment>
<dbReference type="RefSeq" id="WP_111295748.1">
    <property type="nucleotide sequence ID" value="NZ_QKZV01000006.1"/>
</dbReference>
<reference evidence="6 7" key="1">
    <citation type="submission" date="2018-06" db="EMBL/GenBank/DDBJ databases">
        <title>Genomic Encyclopedia of Archaeal and Bacterial Type Strains, Phase II (KMG-II): from individual species to whole genera.</title>
        <authorList>
            <person name="Goeker M."/>
        </authorList>
    </citation>
    <scope>NUCLEOTIDE SEQUENCE [LARGE SCALE GENOMIC DNA]</scope>
    <source>
        <strain evidence="6 7">DSM 23241</strain>
    </source>
</reference>
<dbReference type="Gene3D" id="3.30.420.40">
    <property type="match status" value="2"/>
</dbReference>